<keyword evidence="1" id="KW-0732">Signal</keyword>
<name>A0ABU0JFA6_9HYPH</name>
<reference evidence="2 3" key="1">
    <citation type="submission" date="2023-07" db="EMBL/GenBank/DDBJ databases">
        <title>Genomic Encyclopedia of Type Strains, Phase IV (KMG-IV): sequencing the most valuable type-strain genomes for metagenomic binning, comparative biology and taxonomic classification.</title>
        <authorList>
            <person name="Goeker M."/>
        </authorList>
    </citation>
    <scope>NUCLEOTIDE SEQUENCE [LARGE SCALE GENOMIC DNA]</scope>
    <source>
        <strain evidence="2 3">DSM 19619</strain>
    </source>
</reference>
<comment type="caution">
    <text evidence="2">The sequence shown here is derived from an EMBL/GenBank/DDBJ whole genome shotgun (WGS) entry which is preliminary data.</text>
</comment>
<dbReference type="InterPro" id="IPR007497">
    <property type="entry name" value="SIMPL/DUF541"/>
</dbReference>
<dbReference type="Pfam" id="PF04402">
    <property type="entry name" value="SIMPL"/>
    <property type="match status" value="1"/>
</dbReference>
<evidence type="ECO:0000256" key="1">
    <source>
        <dbReference type="SAM" id="SignalP"/>
    </source>
</evidence>
<dbReference type="EMBL" id="JAUSVX010000014">
    <property type="protein sequence ID" value="MDQ0472958.1"/>
    <property type="molecule type" value="Genomic_DNA"/>
</dbReference>
<feature type="signal peptide" evidence="1">
    <location>
        <begin position="1"/>
        <end position="24"/>
    </location>
</feature>
<protein>
    <submittedName>
        <fullName evidence="2">Uncharacterized protein YggE</fullName>
    </submittedName>
</protein>
<dbReference type="InterPro" id="IPR052022">
    <property type="entry name" value="26kDa_periplasmic_antigen"/>
</dbReference>
<keyword evidence="3" id="KW-1185">Reference proteome</keyword>
<sequence>MPLHFLVRPALALLVLAVPAAARADTLGEKPAISVTGEGTAGARPDMALLTAGVTSQAAAARDALDSNSKATAEVVARFKAEGIEDRDIQTADFSLQPVYVYPQNGEQTPPRLTGYTVTNTVTVRVRDLAKLGAVMDKAVSAGANTVNGIQFTVSRQSELLDEARKAAVADARRKAELYAAAAGVKLGAVARITETAARETPVPQVMFRRQADAAAPVPVEAGENTLHVEINVTFAID</sequence>
<dbReference type="Gene3D" id="3.30.110.170">
    <property type="entry name" value="Protein of unknown function (DUF541), domain 1"/>
    <property type="match status" value="1"/>
</dbReference>
<proteinExistence type="predicted"/>
<evidence type="ECO:0000313" key="3">
    <source>
        <dbReference type="Proteomes" id="UP001242480"/>
    </source>
</evidence>
<feature type="chain" id="PRO_5046706519" evidence="1">
    <location>
        <begin position="25"/>
        <end position="238"/>
    </location>
</feature>
<dbReference type="Proteomes" id="UP001242480">
    <property type="component" value="Unassembled WGS sequence"/>
</dbReference>
<accession>A0ABU0JFA6</accession>
<gene>
    <name evidence="2" type="ORF">QO011_005991</name>
</gene>
<dbReference type="PANTHER" id="PTHR34387:SF1">
    <property type="entry name" value="PERIPLASMIC IMMUNOGENIC PROTEIN"/>
    <property type="match status" value="1"/>
</dbReference>
<dbReference type="PANTHER" id="PTHR34387">
    <property type="entry name" value="SLR1258 PROTEIN"/>
    <property type="match status" value="1"/>
</dbReference>
<evidence type="ECO:0000313" key="2">
    <source>
        <dbReference type="EMBL" id="MDQ0472958.1"/>
    </source>
</evidence>
<organism evidence="2 3">
    <name type="scientific">Labrys wisconsinensis</name>
    <dbReference type="NCBI Taxonomy" id="425677"/>
    <lineage>
        <taxon>Bacteria</taxon>
        <taxon>Pseudomonadati</taxon>
        <taxon>Pseudomonadota</taxon>
        <taxon>Alphaproteobacteria</taxon>
        <taxon>Hyphomicrobiales</taxon>
        <taxon>Xanthobacteraceae</taxon>
        <taxon>Labrys</taxon>
    </lineage>
</organism>
<dbReference type="RefSeq" id="WP_307280563.1">
    <property type="nucleotide sequence ID" value="NZ_JAUSVX010000014.1"/>
</dbReference>
<dbReference type="Gene3D" id="3.30.70.2970">
    <property type="entry name" value="Protein of unknown function (DUF541), domain 2"/>
    <property type="match status" value="1"/>
</dbReference>